<dbReference type="SUPFAM" id="SSF89392">
    <property type="entry name" value="Prokaryotic lipoproteins and lipoprotein localization factors"/>
    <property type="match status" value="1"/>
</dbReference>
<feature type="transmembrane region" description="Helical" evidence="1">
    <location>
        <begin position="15"/>
        <end position="35"/>
    </location>
</feature>
<dbReference type="Gene3D" id="2.50.20.20">
    <property type="match status" value="1"/>
</dbReference>
<keyword evidence="1" id="KW-0812">Transmembrane</keyword>
<accession>A0A4R1CHV3</accession>
<dbReference type="AlphaFoldDB" id="A0A4R1CHV3"/>
<sequence length="279" mass="29959">MSNAVSTASRTRRNVVIVLSAVAVLALLVGGLLLLNRGSDKDDAAVGDLQELRRDDFAAALINAREKAGSWSYLEAQTLNGKPNGVLNGKVAWDGKKVKLAFAPAGSTDGEGEFRSVDGDWYYYSPKDDAKKPWLKLDSAKSKVVVQAMSNEADPRRQLAIFEDPAGFQVVGVENIGIAQAVHYRVTVSVEKVKEVTSNPVVGNPGDVQVWDVWVNDKDQVVKMTIPTDIGAVTSEEIITFTGYGDKVDIEVPPADQVRSAALVAQPEPTKTATPGTNH</sequence>
<keyword evidence="3" id="KW-1185">Reference proteome</keyword>
<keyword evidence="1" id="KW-1133">Transmembrane helix</keyword>
<dbReference type="Proteomes" id="UP000295453">
    <property type="component" value="Unassembled WGS sequence"/>
</dbReference>
<evidence type="ECO:0000313" key="3">
    <source>
        <dbReference type="Proteomes" id="UP000295453"/>
    </source>
</evidence>
<protein>
    <recommendedName>
        <fullName evidence="4">LppX_LprAFG lipoprotein</fullName>
    </recommendedName>
</protein>
<dbReference type="RefSeq" id="WP_131581837.1">
    <property type="nucleotide sequence ID" value="NZ_SJZJ01000004.1"/>
</dbReference>
<evidence type="ECO:0008006" key="4">
    <source>
        <dbReference type="Google" id="ProtNLM"/>
    </source>
</evidence>
<name>A0A4R1CHV3_9ACTN</name>
<reference evidence="2 3" key="1">
    <citation type="submission" date="2019-03" db="EMBL/GenBank/DDBJ databases">
        <authorList>
            <person name="Kim M.K.M."/>
        </authorList>
    </citation>
    <scope>NUCLEOTIDE SEQUENCE [LARGE SCALE GENOMIC DNA]</scope>
    <source>
        <strain evidence="2 3">18JY15-6</strain>
    </source>
</reference>
<dbReference type="OrthoDB" id="3781094at2"/>
<evidence type="ECO:0000313" key="2">
    <source>
        <dbReference type="EMBL" id="TCJ30337.1"/>
    </source>
</evidence>
<dbReference type="InterPro" id="IPR029046">
    <property type="entry name" value="LolA/LolB/LppX"/>
</dbReference>
<dbReference type="EMBL" id="SJZJ01000004">
    <property type="protein sequence ID" value="TCJ30337.1"/>
    <property type="molecule type" value="Genomic_DNA"/>
</dbReference>
<proteinExistence type="predicted"/>
<evidence type="ECO:0000256" key="1">
    <source>
        <dbReference type="SAM" id="Phobius"/>
    </source>
</evidence>
<keyword evidence="1" id="KW-0472">Membrane</keyword>
<comment type="caution">
    <text evidence="2">The sequence shown here is derived from an EMBL/GenBank/DDBJ whole genome shotgun (WGS) entry which is preliminary data.</text>
</comment>
<organism evidence="2 3">
    <name type="scientific">Nocardioides jejuensis</name>
    <dbReference type="NCBI Taxonomy" id="2502782"/>
    <lineage>
        <taxon>Bacteria</taxon>
        <taxon>Bacillati</taxon>
        <taxon>Actinomycetota</taxon>
        <taxon>Actinomycetes</taxon>
        <taxon>Propionibacteriales</taxon>
        <taxon>Nocardioidaceae</taxon>
        <taxon>Nocardioides</taxon>
    </lineage>
</organism>
<gene>
    <name evidence="2" type="ORF">EPD65_03800</name>
</gene>